<evidence type="ECO:0000313" key="4">
    <source>
        <dbReference type="Proteomes" id="UP001140979"/>
    </source>
</evidence>
<dbReference type="CDD" id="cd06223">
    <property type="entry name" value="PRTases_typeI"/>
    <property type="match status" value="1"/>
</dbReference>
<reference evidence="3" key="1">
    <citation type="submission" date="2022-02" db="EMBL/GenBank/DDBJ databases">
        <title>Emergence and expansion in Europe of a Vibrio aestuarianus clonal complex pathogenic for oysters.</title>
        <authorList>
            <person name="Mesnil A."/>
            <person name="Travers M.-A."/>
        </authorList>
    </citation>
    <scope>NUCLEOTIDE SEQUENCE</scope>
    <source>
        <strain evidence="3">19_064_11T1</strain>
    </source>
</reference>
<protein>
    <submittedName>
        <fullName evidence="3">ComF family protein</fullName>
    </submittedName>
</protein>
<organism evidence="3 4">
    <name type="scientific">Vibrio aestuarianus</name>
    <dbReference type="NCBI Taxonomy" id="28171"/>
    <lineage>
        <taxon>Bacteria</taxon>
        <taxon>Pseudomonadati</taxon>
        <taxon>Pseudomonadota</taxon>
        <taxon>Gammaproteobacteria</taxon>
        <taxon>Vibrionales</taxon>
        <taxon>Vibrionaceae</taxon>
        <taxon>Vibrio</taxon>
    </lineage>
</organism>
<dbReference type="Gene3D" id="3.40.50.2020">
    <property type="match status" value="1"/>
</dbReference>
<dbReference type="InterPro" id="IPR000836">
    <property type="entry name" value="PRTase_dom"/>
</dbReference>
<dbReference type="PANTHER" id="PTHR47505:SF1">
    <property type="entry name" value="DNA UTILIZATION PROTEIN YHGH"/>
    <property type="match status" value="1"/>
</dbReference>
<dbReference type="Pfam" id="PF00156">
    <property type="entry name" value="Pribosyltran"/>
    <property type="match status" value="1"/>
</dbReference>
<accession>A0A9X4EYV7</accession>
<gene>
    <name evidence="3" type="ORF">L9W94_13780</name>
</gene>
<sequence>MLSHWLQKTIYRLVSRQCPLCHLPIATHQNSAWCETCLTYFAPQPRCQQCGLPTLLNVPQCGQCLASPPLWHRLYCVGDYIFPLNHTVHKLKYEGQFWQARNLSALLAPRIDEPAPLITSVPLHWQRRLTRGFNQSELLANQLSKQLINATCDHQLIKRKRATPQQKGLSKAQRKQNLQHAFALQRKPNQKHIAIVDDVVTTGSTIQQICKLLLEVGVEKIDIYCICRTPEPKD</sequence>
<dbReference type="EMBL" id="JAKNBA010000025">
    <property type="protein sequence ID" value="MDE1243200.1"/>
    <property type="molecule type" value="Genomic_DNA"/>
</dbReference>
<comment type="caution">
    <text evidence="3">The sequence shown here is derived from an EMBL/GenBank/DDBJ whole genome shotgun (WGS) entry which is preliminary data.</text>
</comment>
<evidence type="ECO:0000313" key="3">
    <source>
        <dbReference type="EMBL" id="MDE1243200.1"/>
    </source>
</evidence>
<dbReference type="RefSeq" id="WP_274683527.1">
    <property type="nucleotide sequence ID" value="NZ_JAKNBA010000025.1"/>
</dbReference>
<evidence type="ECO:0000256" key="1">
    <source>
        <dbReference type="ARBA" id="ARBA00008007"/>
    </source>
</evidence>
<comment type="similarity">
    <text evidence="1">Belongs to the ComF/GntX family.</text>
</comment>
<dbReference type="InterPro" id="IPR051910">
    <property type="entry name" value="ComF/GntX_DNA_util-trans"/>
</dbReference>
<dbReference type="SUPFAM" id="SSF53271">
    <property type="entry name" value="PRTase-like"/>
    <property type="match status" value="1"/>
</dbReference>
<dbReference type="InterPro" id="IPR029057">
    <property type="entry name" value="PRTase-like"/>
</dbReference>
<feature type="domain" description="Phosphoribosyltransferase" evidence="2">
    <location>
        <begin position="136"/>
        <end position="232"/>
    </location>
</feature>
<dbReference type="AlphaFoldDB" id="A0A9X4EYV7"/>
<name>A0A9X4EYV7_9VIBR</name>
<dbReference type="Proteomes" id="UP001140979">
    <property type="component" value="Unassembled WGS sequence"/>
</dbReference>
<evidence type="ECO:0000259" key="2">
    <source>
        <dbReference type="Pfam" id="PF00156"/>
    </source>
</evidence>
<proteinExistence type="inferred from homology"/>
<dbReference type="PANTHER" id="PTHR47505">
    <property type="entry name" value="DNA UTILIZATION PROTEIN YHGH"/>
    <property type="match status" value="1"/>
</dbReference>